<comment type="caution">
    <text evidence="1">The sequence shown here is derived from an EMBL/GenBank/DDBJ whole genome shotgun (WGS) entry which is preliminary data.</text>
</comment>
<reference evidence="1 2" key="1">
    <citation type="journal article" date="2021" name="Nat. Commun.">
        <title>Genetic determinants of endophytism in the Arabidopsis root mycobiome.</title>
        <authorList>
            <person name="Mesny F."/>
            <person name="Miyauchi S."/>
            <person name="Thiergart T."/>
            <person name="Pickel B."/>
            <person name="Atanasova L."/>
            <person name="Karlsson M."/>
            <person name="Huettel B."/>
            <person name="Barry K.W."/>
            <person name="Haridas S."/>
            <person name="Chen C."/>
            <person name="Bauer D."/>
            <person name="Andreopoulos W."/>
            <person name="Pangilinan J."/>
            <person name="LaButti K."/>
            <person name="Riley R."/>
            <person name="Lipzen A."/>
            <person name="Clum A."/>
            <person name="Drula E."/>
            <person name="Henrissat B."/>
            <person name="Kohler A."/>
            <person name="Grigoriev I.V."/>
            <person name="Martin F.M."/>
            <person name="Hacquard S."/>
        </authorList>
    </citation>
    <scope>NUCLEOTIDE SEQUENCE [LARGE SCALE GENOMIC DNA]</scope>
    <source>
        <strain evidence="1 2">MPI-SDFR-AT-0079</strain>
    </source>
</reference>
<accession>A0ACB7PAD0</accession>
<evidence type="ECO:0000313" key="1">
    <source>
        <dbReference type="EMBL" id="KAH6632385.1"/>
    </source>
</evidence>
<dbReference type="Proteomes" id="UP000724584">
    <property type="component" value="Unassembled WGS sequence"/>
</dbReference>
<dbReference type="EMBL" id="JAGIZQ010000004">
    <property type="protein sequence ID" value="KAH6632385.1"/>
    <property type="molecule type" value="Genomic_DNA"/>
</dbReference>
<sequence>MINRRTISALLAGAALSSACTIPTTPLDNNIAYPFRAQVQNASRPEVHNQYLNLLLAGGGDHHLFIGPVGVPTYDLTVVDGVINHVPNGVRLVIGGEIDHTTKLFSTGRGDDRAIFEPTYACNPDTDELQIELRFVTWQNHPTGGHVCVRHAFDGSHEFRYSPPGNTLIDVNRECIKVTLVVIPTTDLPPPVSSTTLSTVTVPATSTTTSATGPTGTPTAPFTDLTASGFRFLGCAPEERWTNDGPFRTLSGASEASGDAMTNERCATFCTARGFAYAGTEWRQECWCGNEVAATRVPATTAASLANCNYVCTGDATQYCGGDAWLSLYEKCAVGGPCENVVFT</sequence>
<gene>
    <name evidence="1" type="ORF">F5144DRAFT_650266</name>
</gene>
<name>A0ACB7PAD0_9PEZI</name>
<protein>
    <submittedName>
        <fullName evidence="1">WSC domain-containing protein</fullName>
    </submittedName>
</protein>
<evidence type="ECO:0000313" key="2">
    <source>
        <dbReference type="Proteomes" id="UP000724584"/>
    </source>
</evidence>
<proteinExistence type="predicted"/>
<keyword evidence="2" id="KW-1185">Reference proteome</keyword>
<organism evidence="1 2">
    <name type="scientific">Chaetomium tenue</name>
    <dbReference type="NCBI Taxonomy" id="1854479"/>
    <lineage>
        <taxon>Eukaryota</taxon>
        <taxon>Fungi</taxon>
        <taxon>Dikarya</taxon>
        <taxon>Ascomycota</taxon>
        <taxon>Pezizomycotina</taxon>
        <taxon>Sordariomycetes</taxon>
        <taxon>Sordariomycetidae</taxon>
        <taxon>Sordariales</taxon>
        <taxon>Chaetomiaceae</taxon>
        <taxon>Chaetomium</taxon>
    </lineage>
</organism>